<reference evidence="1 2" key="1">
    <citation type="journal article" date="2011" name="Stand. Genomic Sci.">
        <title>Complete genome sequence of the gliding, heparinolytic Pedobacter saltans type strain (113).</title>
        <authorList>
            <person name="Liolios K."/>
            <person name="Sikorski J."/>
            <person name="Lu M."/>
            <person name="Nolan M."/>
            <person name="Lapidus A."/>
            <person name="Lucas S."/>
            <person name="Hammon N."/>
            <person name="Deshpande S."/>
            <person name="Cheng J.F."/>
            <person name="Tapia R."/>
            <person name="Han C."/>
            <person name="Goodwin L."/>
            <person name="Pitluck S."/>
            <person name="Huntemann M."/>
            <person name="Ivanova N."/>
            <person name="Pagani I."/>
            <person name="Mavromatis K."/>
            <person name="Ovchinikova G."/>
            <person name="Pati A."/>
            <person name="Chen A."/>
            <person name="Palaniappan K."/>
            <person name="Land M."/>
            <person name="Hauser L."/>
            <person name="Brambilla E.M."/>
            <person name="Kotsyurbenko O."/>
            <person name="Rohde M."/>
            <person name="Tindall B.J."/>
            <person name="Abt B."/>
            <person name="Goker M."/>
            <person name="Detter J.C."/>
            <person name="Woyke T."/>
            <person name="Bristow J."/>
            <person name="Eisen J.A."/>
            <person name="Markowitz V."/>
            <person name="Hugenholtz P."/>
            <person name="Klenk H.P."/>
            <person name="Kyrpides N.C."/>
        </authorList>
    </citation>
    <scope>NUCLEOTIDE SEQUENCE [LARGE SCALE GENOMIC DNA]</scope>
    <source>
        <strain evidence="2">ATCC 51119 / DSM 12145 / JCM 21818 / LMG 10337 / NBRC 100064 / NCIMB 13643</strain>
    </source>
</reference>
<dbReference type="HOGENOM" id="CLU_028014_2_1_10"/>
<dbReference type="AlphaFoldDB" id="F0SAA9"/>
<name>F0SAA9_PSESL</name>
<dbReference type="RefSeq" id="WP_013631986.1">
    <property type="nucleotide sequence ID" value="NC_015177.1"/>
</dbReference>
<dbReference type="GO" id="GO:0016740">
    <property type="term" value="F:transferase activity"/>
    <property type="evidence" value="ECO:0007669"/>
    <property type="project" value="UniProtKB-KW"/>
</dbReference>
<dbReference type="Proteomes" id="UP000000310">
    <property type="component" value="Chromosome"/>
</dbReference>
<dbReference type="eggNOG" id="COG0438">
    <property type="taxonomic scope" value="Bacteria"/>
</dbReference>
<evidence type="ECO:0000313" key="2">
    <source>
        <dbReference type="Proteomes" id="UP000000310"/>
    </source>
</evidence>
<keyword evidence="1" id="KW-0808">Transferase</keyword>
<protein>
    <submittedName>
        <fullName evidence="1">Glycosyl transferase group 1</fullName>
    </submittedName>
</protein>
<dbReference type="KEGG" id="psn:Pedsa_0914"/>
<proteinExistence type="predicted"/>
<dbReference type="Gene3D" id="3.40.50.2000">
    <property type="entry name" value="Glycogen Phosphorylase B"/>
    <property type="match status" value="1"/>
</dbReference>
<reference evidence="2" key="2">
    <citation type="submission" date="2011-02" db="EMBL/GenBank/DDBJ databases">
        <title>The complete genome of Pedobacter saltans DSM 12145.</title>
        <authorList>
            <consortium name="US DOE Joint Genome Institute (JGI-PGF)"/>
            <person name="Lucas S."/>
            <person name="Copeland A."/>
            <person name="Lapidus A."/>
            <person name="Bruce D."/>
            <person name="Goodwin L."/>
            <person name="Pitluck S."/>
            <person name="Kyrpides N."/>
            <person name="Mavromatis K."/>
            <person name="Pagani I."/>
            <person name="Ivanova N."/>
            <person name="Ovchinnikova G."/>
            <person name="Lu M."/>
            <person name="Detter J.C."/>
            <person name="Han C."/>
            <person name="Land M."/>
            <person name="Hauser L."/>
            <person name="Markowitz V."/>
            <person name="Cheng J.-F."/>
            <person name="Hugenholtz P."/>
            <person name="Woyke T."/>
            <person name="Wu D."/>
            <person name="Tindall B."/>
            <person name="Pomrenke H.G."/>
            <person name="Brambilla E."/>
            <person name="Klenk H.-P."/>
            <person name="Eisen J.A."/>
        </authorList>
    </citation>
    <scope>NUCLEOTIDE SEQUENCE [LARGE SCALE GENOMIC DNA]</scope>
    <source>
        <strain evidence="2">ATCC 51119 / DSM 12145 / JCM 21818 / LMG 10337 / NBRC 100064 / NCIMB 13643</strain>
    </source>
</reference>
<sequence>MENLQNILIIGTVWPEPDSSAAGSRMMQLIQSFKKEGSKVTFASAAADSDFMVNLADFGVDKENIKLNCSSFDDFLKKLNPDLVVFDRFMTEEQYGWRVSEACPNTLKLLDTEDLHTLRYARQKAFRQNRTFKIDDLLEEEIAKREIASIFRCDLSLVISQTEMEILNEVFHVDLSLLYYLPFLLPSIKDQDISKCKSFEERQHFVSIGNFLHEPNWNAVLYLKEEIWPLIKSKLPKAELHVYGAYPSQKVWELNNAKQGFLIKGRAEDVNEVMSATRVCLAPLRFGAGLKGKLVDAMRNGTPSVTTSIGAESMALGLEWAGFIADDAITFAEKATTLYQDLHIWNSAVRQGVLIINQNFNESAANYFLVHLSKLKSDLVRHRNHNFIGQMLNHHSMASTKFMSKWIEAKNSNGSRNLL</sequence>
<dbReference type="OrthoDB" id="9807209at2"/>
<dbReference type="STRING" id="762903.Pedsa_0914"/>
<dbReference type="Pfam" id="PF13692">
    <property type="entry name" value="Glyco_trans_1_4"/>
    <property type="match status" value="1"/>
</dbReference>
<gene>
    <name evidence="1" type="ordered locus">Pedsa_0914</name>
</gene>
<organism evidence="1 2">
    <name type="scientific">Pseudopedobacter saltans (strain ATCC 51119 / DSM 12145 / JCM 21818 / CCUG 39354 / LMG 10337 / NBRC 100064 / NCIMB 13643)</name>
    <name type="common">Pedobacter saltans</name>
    <dbReference type="NCBI Taxonomy" id="762903"/>
    <lineage>
        <taxon>Bacteria</taxon>
        <taxon>Pseudomonadati</taxon>
        <taxon>Bacteroidota</taxon>
        <taxon>Sphingobacteriia</taxon>
        <taxon>Sphingobacteriales</taxon>
        <taxon>Sphingobacteriaceae</taxon>
        <taxon>Pseudopedobacter</taxon>
    </lineage>
</organism>
<dbReference type="SUPFAM" id="SSF53756">
    <property type="entry name" value="UDP-Glycosyltransferase/glycogen phosphorylase"/>
    <property type="match status" value="1"/>
</dbReference>
<accession>F0SAA9</accession>
<dbReference type="EMBL" id="CP002545">
    <property type="protein sequence ID" value="ADY51486.1"/>
    <property type="molecule type" value="Genomic_DNA"/>
</dbReference>
<keyword evidence="2" id="KW-1185">Reference proteome</keyword>
<evidence type="ECO:0000313" key="1">
    <source>
        <dbReference type="EMBL" id="ADY51486.1"/>
    </source>
</evidence>